<evidence type="ECO:0000259" key="3">
    <source>
        <dbReference type="PROSITE" id="PS50893"/>
    </source>
</evidence>
<dbReference type="InterPro" id="IPR003593">
    <property type="entry name" value="AAA+_ATPase"/>
</dbReference>
<evidence type="ECO:0000256" key="2">
    <source>
        <dbReference type="ARBA" id="ARBA00022840"/>
    </source>
</evidence>
<dbReference type="Proteomes" id="UP000215413">
    <property type="component" value="Unassembled WGS sequence"/>
</dbReference>
<dbReference type="AlphaFoldDB" id="A0A233V9E1"/>
<dbReference type="RefSeq" id="WP_094205139.1">
    <property type="nucleotide sequence ID" value="NZ_NDYC01000005.1"/>
</dbReference>
<dbReference type="GO" id="GO:0016887">
    <property type="term" value="F:ATP hydrolysis activity"/>
    <property type="evidence" value="ECO:0007669"/>
    <property type="project" value="InterPro"/>
</dbReference>
<proteinExistence type="predicted"/>
<evidence type="ECO:0000313" key="4">
    <source>
        <dbReference type="EMBL" id="OXZ29004.1"/>
    </source>
</evidence>
<dbReference type="PROSITE" id="PS00211">
    <property type="entry name" value="ABC_TRANSPORTER_1"/>
    <property type="match status" value="1"/>
</dbReference>
<keyword evidence="2 4" id="KW-0067">ATP-binding</keyword>
<feature type="domain" description="ABC transporter" evidence="3">
    <location>
        <begin position="8"/>
        <end position="227"/>
    </location>
</feature>
<dbReference type="PANTHER" id="PTHR42798:SF2">
    <property type="entry name" value="ABC TRANSPORTER ATP-BINDING PROTEIN MG467-RELATED"/>
    <property type="match status" value="1"/>
</dbReference>
<gene>
    <name evidence="4" type="ORF">B9N49_00820</name>
</gene>
<evidence type="ECO:0000256" key="1">
    <source>
        <dbReference type="ARBA" id="ARBA00022741"/>
    </source>
</evidence>
<organism evidence="4 5">
    <name type="scientific">Finegoldia magna</name>
    <name type="common">Peptostreptococcus magnus</name>
    <dbReference type="NCBI Taxonomy" id="1260"/>
    <lineage>
        <taxon>Bacteria</taxon>
        <taxon>Bacillati</taxon>
        <taxon>Bacillota</taxon>
        <taxon>Tissierellia</taxon>
        <taxon>Tissierellales</taxon>
        <taxon>Peptoniphilaceae</taxon>
        <taxon>Finegoldia</taxon>
    </lineage>
</organism>
<sequence length="227" mass="25885">MNIDKPQISLKNISKKYGKHKILEKINLDIYEGDFICIFGKSGGGKTTLLNIIGTLEEYDEGELICFSKHSPIRNEKESELLRRYKIAYLFQNFALVDNMTVHENLSLAVKYSKCTDKKFIIKKALMDMGIEDKLKSKIFELSGGEQQRVALARNMVKPYEIMLADEPTGSLDSENKKIVIETLVKLNKLGKTIIVVSHDKEFEKIAHKNYIIENGTLKQINLVGEK</sequence>
<dbReference type="PROSITE" id="PS50893">
    <property type="entry name" value="ABC_TRANSPORTER_2"/>
    <property type="match status" value="1"/>
</dbReference>
<dbReference type="InterPro" id="IPR003439">
    <property type="entry name" value="ABC_transporter-like_ATP-bd"/>
</dbReference>
<accession>A0A233V9E1</accession>
<dbReference type="SMART" id="SM00382">
    <property type="entry name" value="AAA"/>
    <property type="match status" value="1"/>
</dbReference>
<dbReference type="EMBL" id="NDYC01000005">
    <property type="protein sequence ID" value="OXZ29004.1"/>
    <property type="molecule type" value="Genomic_DNA"/>
</dbReference>
<keyword evidence="1" id="KW-0547">Nucleotide-binding</keyword>
<dbReference type="GO" id="GO:0005524">
    <property type="term" value="F:ATP binding"/>
    <property type="evidence" value="ECO:0007669"/>
    <property type="project" value="UniProtKB-KW"/>
</dbReference>
<dbReference type="Gene3D" id="3.40.50.300">
    <property type="entry name" value="P-loop containing nucleotide triphosphate hydrolases"/>
    <property type="match status" value="1"/>
</dbReference>
<comment type="caution">
    <text evidence="4">The sequence shown here is derived from an EMBL/GenBank/DDBJ whole genome shotgun (WGS) entry which is preliminary data.</text>
</comment>
<dbReference type="PANTHER" id="PTHR42798">
    <property type="entry name" value="LIPOPROTEIN-RELEASING SYSTEM ATP-BINDING PROTEIN LOLD"/>
    <property type="match status" value="1"/>
</dbReference>
<dbReference type="InterPro" id="IPR017871">
    <property type="entry name" value="ABC_transporter-like_CS"/>
</dbReference>
<reference evidence="5" key="1">
    <citation type="submission" date="2017-04" db="EMBL/GenBank/DDBJ databases">
        <title>Finegoldia magna isolated from orthopedic joint implant-associated infections.</title>
        <authorList>
            <person name="Bjorklund S."/>
            <person name="Bruggemann H."/>
            <person name="Jensen A."/>
            <person name="Hellmark B."/>
            <person name="Soderquist B."/>
        </authorList>
    </citation>
    <scope>NUCLEOTIDE SEQUENCE [LARGE SCALE GENOMIC DNA]</scope>
    <source>
        <strain evidence="5">CCUG 54800</strain>
    </source>
</reference>
<evidence type="ECO:0000313" key="5">
    <source>
        <dbReference type="Proteomes" id="UP000215413"/>
    </source>
</evidence>
<protein>
    <submittedName>
        <fullName evidence="4">Bacteriocin ABC transporter ATP-binding protein</fullName>
    </submittedName>
</protein>
<dbReference type="SUPFAM" id="SSF52540">
    <property type="entry name" value="P-loop containing nucleoside triphosphate hydrolases"/>
    <property type="match status" value="1"/>
</dbReference>
<dbReference type="InterPro" id="IPR027417">
    <property type="entry name" value="P-loop_NTPase"/>
</dbReference>
<dbReference type="Pfam" id="PF00005">
    <property type="entry name" value="ABC_tran"/>
    <property type="match status" value="1"/>
</dbReference>
<name>A0A233V9E1_FINMA</name>